<name>A0ABD1VWS3_9LAMI</name>
<feature type="compositionally biased region" description="Basic and acidic residues" evidence="1">
    <location>
        <begin position="15"/>
        <end position="25"/>
    </location>
</feature>
<evidence type="ECO:0000256" key="1">
    <source>
        <dbReference type="SAM" id="MobiDB-lite"/>
    </source>
</evidence>
<proteinExistence type="predicted"/>
<evidence type="ECO:0000313" key="2">
    <source>
        <dbReference type="EMBL" id="KAL2541762.1"/>
    </source>
</evidence>
<organism evidence="2 3">
    <name type="scientific">Abeliophyllum distichum</name>
    <dbReference type="NCBI Taxonomy" id="126358"/>
    <lineage>
        <taxon>Eukaryota</taxon>
        <taxon>Viridiplantae</taxon>
        <taxon>Streptophyta</taxon>
        <taxon>Embryophyta</taxon>
        <taxon>Tracheophyta</taxon>
        <taxon>Spermatophyta</taxon>
        <taxon>Magnoliopsida</taxon>
        <taxon>eudicotyledons</taxon>
        <taxon>Gunneridae</taxon>
        <taxon>Pentapetalae</taxon>
        <taxon>asterids</taxon>
        <taxon>lamiids</taxon>
        <taxon>Lamiales</taxon>
        <taxon>Oleaceae</taxon>
        <taxon>Forsythieae</taxon>
        <taxon>Abeliophyllum</taxon>
    </lineage>
</organism>
<evidence type="ECO:0000313" key="3">
    <source>
        <dbReference type="Proteomes" id="UP001604336"/>
    </source>
</evidence>
<keyword evidence="3" id="KW-1185">Reference proteome</keyword>
<feature type="region of interest" description="Disordered" evidence="1">
    <location>
        <begin position="1"/>
        <end position="33"/>
    </location>
</feature>
<accession>A0ABD1VWS3</accession>
<protein>
    <submittedName>
        <fullName evidence="2">Uncharacterized protein</fullName>
    </submittedName>
</protein>
<gene>
    <name evidence="2" type="ORF">Adt_02740</name>
</gene>
<sequence length="200" mass="21768">MLVVDESSPKCSKSAVDEPSPKWERLSSSGASQDGRSWLWKSLVTCSRGASPNGRSWLQKSLDPNGRGLASEVLLEKLAAEEPSLMWKRFGSRGAFPNGRSWLWKSRVPCGKGLAAGVLLQIGKAATEEPIPILESLAVEAFLQIGEATTEEPIPMWESLGNRGASLNRRRWLQKSLVLRGRDLATEAHLQMGEAGCGRA</sequence>
<dbReference type="Proteomes" id="UP001604336">
    <property type="component" value="Unassembled WGS sequence"/>
</dbReference>
<dbReference type="AlphaFoldDB" id="A0ABD1VWS3"/>
<reference evidence="3" key="1">
    <citation type="submission" date="2024-07" db="EMBL/GenBank/DDBJ databases">
        <title>Two chromosome-level genome assemblies of Korean endemic species Abeliophyllum distichum and Forsythia ovata (Oleaceae).</title>
        <authorList>
            <person name="Jang H."/>
        </authorList>
    </citation>
    <scope>NUCLEOTIDE SEQUENCE [LARGE SCALE GENOMIC DNA]</scope>
</reference>
<dbReference type="EMBL" id="JBFOLK010000001">
    <property type="protein sequence ID" value="KAL2541762.1"/>
    <property type="molecule type" value="Genomic_DNA"/>
</dbReference>
<comment type="caution">
    <text evidence="2">The sequence shown here is derived from an EMBL/GenBank/DDBJ whole genome shotgun (WGS) entry which is preliminary data.</text>
</comment>